<evidence type="ECO:0000313" key="2">
    <source>
        <dbReference type="Proteomes" id="UP000828941"/>
    </source>
</evidence>
<reference evidence="1 2" key="1">
    <citation type="journal article" date="2022" name="DNA Res.">
        <title>Chromosomal-level genome assembly of the orchid tree Bauhinia variegata (Leguminosae; Cercidoideae) supports the allotetraploid origin hypothesis of Bauhinia.</title>
        <authorList>
            <person name="Zhong Y."/>
            <person name="Chen Y."/>
            <person name="Zheng D."/>
            <person name="Pang J."/>
            <person name="Liu Y."/>
            <person name="Luo S."/>
            <person name="Meng S."/>
            <person name="Qian L."/>
            <person name="Wei D."/>
            <person name="Dai S."/>
            <person name="Zhou R."/>
        </authorList>
    </citation>
    <scope>NUCLEOTIDE SEQUENCE [LARGE SCALE GENOMIC DNA]</scope>
    <source>
        <strain evidence="1">BV-YZ2020</strain>
    </source>
</reference>
<gene>
    <name evidence="1" type="ORF">L6164_029295</name>
</gene>
<name>A0ACB9L8C9_BAUVA</name>
<proteinExistence type="predicted"/>
<evidence type="ECO:0000313" key="1">
    <source>
        <dbReference type="EMBL" id="KAI4305974.1"/>
    </source>
</evidence>
<dbReference type="EMBL" id="CM039437">
    <property type="protein sequence ID" value="KAI4305974.1"/>
    <property type="molecule type" value="Genomic_DNA"/>
</dbReference>
<accession>A0ACB9L8C9</accession>
<sequence length="85" mass="9121">MDLDVLQSGPCISDSMNEILIAPVLAKEVKDAVFSIGDSKASGSTSFLSFIKTEVLETSVPSPTRGASQNSILMQKFSLDRDRAK</sequence>
<comment type="caution">
    <text evidence="1">The sequence shown here is derived from an EMBL/GenBank/DDBJ whole genome shotgun (WGS) entry which is preliminary data.</text>
</comment>
<protein>
    <submittedName>
        <fullName evidence="1">Uncharacterized protein</fullName>
    </submittedName>
</protein>
<dbReference type="Proteomes" id="UP000828941">
    <property type="component" value="Chromosome 12"/>
</dbReference>
<keyword evidence="2" id="KW-1185">Reference proteome</keyword>
<organism evidence="1 2">
    <name type="scientific">Bauhinia variegata</name>
    <name type="common">Purple orchid tree</name>
    <name type="synonym">Phanera variegata</name>
    <dbReference type="NCBI Taxonomy" id="167791"/>
    <lineage>
        <taxon>Eukaryota</taxon>
        <taxon>Viridiplantae</taxon>
        <taxon>Streptophyta</taxon>
        <taxon>Embryophyta</taxon>
        <taxon>Tracheophyta</taxon>
        <taxon>Spermatophyta</taxon>
        <taxon>Magnoliopsida</taxon>
        <taxon>eudicotyledons</taxon>
        <taxon>Gunneridae</taxon>
        <taxon>Pentapetalae</taxon>
        <taxon>rosids</taxon>
        <taxon>fabids</taxon>
        <taxon>Fabales</taxon>
        <taxon>Fabaceae</taxon>
        <taxon>Cercidoideae</taxon>
        <taxon>Cercideae</taxon>
        <taxon>Bauhiniinae</taxon>
        <taxon>Bauhinia</taxon>
    </lineage>
</organism>